<comment type="caution">
    <text evidence="1">The sequence shown here is derived from an EMBL/GenBank/DDBJ whole genome shotgun (WGS) entry which is preliminary data.</text>
</comment>
<gene>
    <name evidence="1" type="ORF">PVK06_030263</name>
</gene>
<evidence type="ECO:0000313" key="1">
    <source>
        <dbReference type="EMBL" id="KAK5802651.1"/>
    </source>
</evidence>
<name>A0ABR0NMT9_GOSAR</name>
<reference evidence="1 2" key="1">
    <citation type="submission" date="2023-03" db="EMBL/GenBank/DDBJ databases">
        <title>WGS of Gossypium arboreum.</title>
        <authorList>
            <person name="Yu D."/>
        </authorList>
    </citation>
    <scope>NUCLEOTIDE SEQUENCE [LARGE SCALE GENOMIC DNA]</scope>
    <source>
        <tissue evidence="1">Leaf</tissue>
    </source>
</reference>
<proteinExistence type="predicted"/>
<keyword evidence="2" id="KW-1185">Reference proteome</keyword>
<dbReference type="Proteomes" id="UP001358586">
    <property type="component" value="Chromosome 9"/>
</dbReference>
<dbReference type="EMBL" id="JARKNE010000009">
    <property type="protein sequence ID" value="KAK5802651.1"/>
    <property type="molecule type" value="Genomic_DNA"/>
</dbReference>
<sequence length="107" mass="12188">MKTASMPNLSWLLFRMSTPHSSKASLQKNFTRPILDFPTFPKELLPLFEVCCAKRELVEVSSKKEEFATREDKVAKGQASEEEPEKIKSLTIKIKEEAQKETALTSK</sequence>
<protein>
    <submittedName>
        <fullName evidence="1">Uncharacterized protein</fullName>
    </submittedName>
</protein>
<evidence type="ECO:0000313" key="2">
    <source>
        <dbReference type="Proteomes" id="UP001358586"/>
    </source>
</evidence>
<accession>A0ABR0NMT9</accession>
<organism evidence="1 2">
    <name type="scientific">Gossypium arboreum</name>
    <name type="common">Tree cotton</name>
    <name type="synonym">Gossypium nanking</name>
    <dbReference type="NCBI Taxonomy" id="29729"/>
    <lineage>
        <taxon>Eukaryota</taxon>
        <taxon>Viridiplantae</taxon>
        <taxon>Streptophyta</taxon>
        <taxon>Embryophyta</taxon>
        <taxon>Tracheophyta</taxon>
        <taxon>Spermatophyta</taxon>
        <taxon>Magnoliopsida</taxon>
        <taxon>eudicotyledons</taxon>
        <taxon>Gunneridae</taxon>
        <taxon>Pentapetalae</taxon>
        <taxon>rosids</taxon>
        <taxon>malvids</taxon>
        <taxon>Malvales</taxon>
        <taxon>Malvaceae</taxon>
        <taxon>Malvoideae</taxon>
        <taxon>Gossypium</taxon>
    </lineage>
</organism>